<feature type="transmembrane region" description="Helical" evidence="7">
    <location>
        <begin position="220"/>
        <end position="241"/>
    </location>
</feature>
<protein>
    <submittedName>
        <fullName evidence="8">MFS transporter</fullName>
    </submittedName>
</protein>
<feature type="region of interest" description="Disordered" evidence="6">
    <location>
        <begin position="1"/>
        <end position="49"/>
    </location>
</feature>
<comment type="caution">
    <text evidence="8">The sequence shown here is derived from an EMBL/GenBank/DDBJ whole genome shotgun (WGS) entry which is preliminary data.</text>
</comment>
<dbReference type="InterPro" id="IPR036259">
    <property type="entry name" value="MFS_trans_sf"/>
</dbReference>
<accession>A0ABU2J755</accession>
<feature type="region of interest" description="Disordered" evidence="6">
    <location>
        <begin position="282"/>
        <end position="329"/>
    </location>
</feature>
<evidence type="ECO:0000313" key="8">
    <source>
        <dbReference type="EMBL" id="MDT0260823.1"/>
    </source>
</evidence>
<dbReference type="RefSeq" id="WP_311421980.1">
    <property type="nucleotide sequence ID" value="NZ_JAVREH010000005.1"/>
</dbReference>
<evidence type="ECO:0000256" key="6">
    <source>
        <dbReference type="SAM" id="MobiDB-lite"/>
    </source>
</evidence>
<evidence type="ECO:0000256" key="7">
    <source>
        <dbReference type="SAM" id="Phobius"/>
    </source>
</evidence>
<keyword evidence="4 7" id="KW-1133">Transmembrane helix</keyword>
<organism evidence="8 9">
    <name type="scientific">Jatrophihabitans lederbergiae</name>
    <dbReference type="NCBI Taxonomy" id="3075547"/>
    <lineage>
        <taxon>Bacteria</taxon>
        <taxon>Bacillati</taxon>
        <taxon>Actinomycetota</taxon>
        <taxon>Actinomycetes</taxon>
        <taxon>Jatrophihabitantales</taxon>
        <taxon>Jatrophihabitantaceae</taxon>
        <taxon>Jatrophihabitans</taxon>
    </lineage>
</organism>
<keyword evidence="2" id="KW-1003">Cell membrane</keyword>
<reference evidence="9" key="1">
    <citation type="submission" date="2023-07" db="EMBL/GenBank/DDBJ databases">
        <title>30 novel species of actinomycetes from the DSMZ collection.</title>
        <authorList>
            <person name="Nouioui I."/>
        </authorList>
    </citation>
    <scope>NUCLEOTIDE SEQUENCE [LARGE SCALE GENOMIC DNA]</scope>
    <source>
        <strain evidence="9">DSM 44399</strain>
    </source>
</reference>
<feature type="transmembrane region" description="Helical" evidence="7">
    <location>
        <begin position="505"/>
        <end position="524"/>
    </location>
</feature>
<dbReference type="PANTHER" id="PTHR23513:SF18">
    <property type="entry name" value="INTEGRAL MEMBRANE PROTEIN"/>
    <property type="match status" value="1"/>
</dbReference>
<keyword evidence="5 7" id="KW-0472">Membrane</keyword>
<evidence type="ECO:0000256" key="3">
    <source>
        <dbReference type="ARBA" id="ARBA00022692"/>
    </source>
</evidence>
<evidence type="ECO:0000313" key="9">
    <source>
        <dbReference type="Proteomes" id="UP001183176"/>
    </source>
</evidence>
<dbReference type="Proteomes" id="UP001183176">
    <property type="component" value="Unassembled WGS sequence"/>
</dbReference>
<evidence type="ECO:0000256" key="5">
    <source>
        <dbReference type="ARBA" id="ARBA00023136"/>
    </source>
</evidence>
<dbReference type="SUPFAM" id="SSF103473">
    <property type="entry name" value="MFS general substrate transporter"/>
    <property type="match status" value="1"/>
</dbReference>
<evidence type="ECO:0000256" key="1">
    <source>
        <dbReference type="ARBA" id="ARBA00004651"/>
    </source>
</evidence>
<dbReference type="InterPro" id="IPR011701">
    <property type="entry name" value="MFS"/>
</dbReference>
<dbReference type="Gene3D" id="1.20.1250.20">
    <property type="entry name" value="MFS general substrate transporter like domains"/>
    <property type="match status" value="1"/>
</dbReference>
<feature type="transmembrane region" description="Helical" evidence="7">
    <location>
        <begin position="419"/>
        <end position="438"/>
    </location>
</feature>
<dbReference type="PANTHER" id="PTHR23513">
    <property type="entry name" value="INTEGRAL MEMBRANE EFFLUX PROTEIN-RELATED"/>
    <property type="match status" value="1"/>
</dbReference>
<keyword evidence="9" id="KW-1185">Reference proteome</keyword>
<feature type="transmembrane region" description="Helical" evidence="7">
    <location>
        <begin position="386"/>
        <end position="407"/>
    </location>
</feature>
<feature type="transmembrane region" description="Helical" evidence="7">
    <location>
        <begin position="127"/>
        <end position="145"/>
    </location>
</feature>
<gene>
    <name evidence="8" type="ORF">RM423_05385</name>
</gene>
<dbReference type="Pfam" id="PF07690">
    <property type="entry name" value="MFS_1"/>
    <property type="match status" value="1"/>
</dbReference>
<feature type="transmembrane region" description="Helical" evidence="7">
    <location>
        <begin position="247"/>
        <end position="266"/>
    </location>
</feature>
<name>A0ABU2J755_9ACTN</name>
<evidence type="ECO:0000256" key="4">
    <source>
        <dbReference type="ARBA" id="ARBA00022989"/>
    </source>
</evidence>
<feature type="compositionally biased region" description="Basic residues" evidence="6">
    <location>
        <begin position="293"/>
        <end position="312"/>
    </location>
</feature>
<feature type="transmembrane region" description="Helical" evidence="7">
    <location>
        <begin position="96"/>
        <end position="115"/>
    </location>
</feature>
<sequence>MTAGENSADGGMDADGFSQPVLHGALNQSSEQPGDEPVPPRRASARPAGTGNLTVTRAVLARSRYFSRLVAHKVISASEADGARESGLTAMIWNQVMSYASDAMVTVALAGTVFFSAPAEAQRGNVFLYLLITMAPFAIVAPIIGPALDRVQHGRRWVMAATALGRALLAVVMALHFTDLLLLFPAALGSLVLSKAYAVIRSSAAPRLVPAGLTLVEANARLSIFGLTAAVLGGGVVGVAIKATGSYPFGLWITAVAFTVTGFYAFRLPKIVDALPPAPRLRTGGGGLEGSRRSRRPARTRSRSRGGRRRRSSRVDSAPAASRRWRPPRETASLSLPARLAAWTRRGFDAPVILALQGESTLRWLSGFLTMFLAFYIEAVSHGWQAVASLGALGAATGVGNFLGTGIGTRLRMARPDLIILWCTAAAAVGCVVAALLFSLPVAIGAMLVCAVANALSKLSLDAIIQRDVAESLRSSAFGRSETFLQLSWVLGAATALVLPPKNGHLGFVVSAAVTVAVAVTMGVRERALRSQGGEALAAGLSPEGNLGR</sequence>
<proteinExistence type="predicted"/>
<comment type="subcellular location">
    <subcellularLocation>
        <location evidence="1">Cell membrane</location>
        <topology evidence="1">Multi-pass membrane protein</topology>
    </subcellularLocation>
</comment>
<dbReference type="EMBL" id="JAVREH010000005">
    <property type="protein sequence ID" value="MDT0260823.1"/>
    <property type="molecule type" value="Genomic_DNA"/>
</dbReference>
<evidence type="ECO:0000256" key="2">
    <source>
        <dbReference type="ARBA" id="ARBA00022475"/>
    </source>
</evidence>
<keyword evidence="3 7" id="KW-0812">Transmembrane</keyword>